<dbReference type="GeneID" id="20229324"/>
<dbReference type="OrthoDB" id="10250354at2759"/>
<dbReference type="EMBL" id="GL833137">
    <property type="protein sequence ID" value="EGB05981.1"/>
    <property type="molecule type" value="Genomic_DNA"/>
</dbReference>
<dbReference type="PRINTS" id="PR00625">
    <property type="entry name" value="JDOMAIN"/>
</dbReference>
<evidence type="ECO:0000313" key="3">
    <source>
        <dbReference type="Proteomes" id="UP000002729"/>
    </source>
</evidence>
<name>F0YFS9_AURAN</name>
<feature type="domain" description="J" evidence="1">
    <location>
        <begin position="1"/>
        <end position="63"/>
    </location>
</feature>
<accession>F0YFS9</accession>
<dbReference type="PANTHER" id="PTHR44873">
    <property type="entry name" value="DNAJ HOMOLOG SUBFAMILY C MEMBER 30, MITOCHONDRIAL"/>
    <property type="match status" value="1"/>
</dbReference>
<dbReference type="Gene3D" id="1.10.287.110">
    <property type="entry name" value="DnaJ domain"/>
    <property type="match status" value="1"/>
</dbReference>
<proteinExistence type="predicted"/>
<dbReference type="Proteomes" id="UP000002729">
    <property type="component" value="Unassembled WGS sequence"/>
</dbReference>
<dbReference type="PANTHER" id="PTHR44873:SF1">
    <property type="entry name" value="DNAJ HOMOLOG SUBFAMILY C MEMBER 30, MITOCHONDRIAL"/>
    <property type="match status" value="1"/>
</dbReference>
<dbReference type="KEGG" id="aaf:AURANDRAFT_8977"/>
<dbReference type="eggNOG" id="KOG0691">
    <property type="taxonomic scope" value="Eukaryota"/>
</dbReference>
<dbReference type="InParanoid" id="F0YFS9"/>
<dbReference type="CDD" id="cd06257">
    <property type="entry name" value="DnaJ"/>
    <property type="match status" value="1"/>
</dbReference>
<keyword evidence="3" id="KW-1185">Reference proteome</keyword>
<dbReference type="SUPFAM" id="SSF46565">
    <property type="entry name" value="Chaperone J-domain"/>
    <property type="match status" value="1"/>
</dbReference>
<feature type="non-terminal residue" evidence="2">
    <location>
        <position position="63"/>
    </location>
</feature>
<protein>
    <recommendedName>
        <fullName evidence="1">J domain-containing protein</fullName>
    </recommendedName>
</protein>
<sequence length="63" mass="7415">HYEVLGVDKHVNDATLKKAYYAKSRDHHPDRNRHDMYAQAKMERIANAYAILSDPKQRTAYNQ</sequence>
<evidence type="ECO:0000259" key="1">
    <source>
        <dbReference type="PROSITE" id="PS50076"/>
    </source>
</evidence>
<dbReference type="InterPro" id="IPR001623">
    <property type="entry name" value="DnaJ_domain"/>
</dbReference>
<dbReference type="RefSeq" id="XP_009039240.1">
    <property type="nucleotide sequence ID" value="XM_009040992.1"/>
</dbReference>
<feature type="non-terminal residue" evidence="2">
    <location>
        <position position="1"/>
    </location>
</feature>
<evidence type="ECO:0000313" key="2">
    <source>
        <dbReference type="EMBL" id="EGB05981.1"/>
    </source>
</evidence>
<dbReference type="AlphaFoldDB" id="F0YFS9"/>
<dbReference type="InterPro" id="IPR053025">
    <property type="entry name" value="Mito_ATP_Synthase-Asso"/>
</dbReference>
<organism evidence="3">
    <name type="scientific">Aureococcus anophagefferens</name>
    <name type="common">Harmful bloom alga</name>
    <dbReference type="NCBI Taxonomy" id="44056"/>
    <lineage>
        <taxon>Eukaryota</taxon>
        <taxon>Sar</taxon>
        <taxon>Stramenopiles</taxon>
        <taxon>Ochrophyta</taxon>
        <taxon>Pelagophyceae</taxon>
        <taxon>Pelagomonadales</taxon>
        <taxon>Pelagomonadaceae</taxon>
        <taxon>Aureococcus</taxon>
    </lineage>
</organism>
<reference evidence="2 3" key="1">
    <citation type="journal article" date="2011" name="Proc. Natl. Acad. Sci. U.S.A.">
        <title>Niche of harmful alga Aureococcus anophagefferens revealed through ecogenomics.</title>
        <authorList>
            <person name="Gobler C.J."/>
            <person name="Berry D.L."/>
            <person name="Dyhrman S.T."/>
            <person name="Wilhelm S.W."/>
            <person name="Salamov A."/>
            <person name="Lobanov A.V."/>
            <person name="Zhang Y."/>
            <person name="Collier J.L."/>
            <person name="Wurch L.L."/>
            <person name="Kustka A.B."/>
            <person name="Dill B.D."/>
            <person name="Shah M."/>
            <person name="VerBerkmoes N.C."/>
            <person name="Kuo A."/>
            <person name="Terry A."/>
            <person name="Pangilinan J."/>
            <person name="Lindquist E.A."/>
            <person name="Lucas S."/>
            <person name="Paulsen I.T."/>
            <person name="Hattenrath-Lehmann T.K."/>
            <person name="Talmage S.C."/>
            <person name="Walker E.A."/>
            <person name="Koch F."/>
            <person name="Burson A.M."/>
            <person name="Marcoval M.A."/>
            <person name="Tang Y.Z."/>
            <person name="Lecleir G.R."/>
            <person name="Coyne K.J."/>
            <person name="Berg G.M."/>
            <person name="Bertrand E.M."/>
            <person name="Saito M.A."/>
            <person name="Gladyshev V.N."/>
            <person name="Grigoriev I.V."/>
        </authorList>
    </citation>
    <scope>NUCLEOTIDE SEQUENCE [LARGE SCALE GENOMIC DNA]</scope>
    <source>
        <strain evidence="3">CCMP 1984</strain>
    </source>
</reference>
<dbReference type="PROSITE" id="PS50076">
    <property type="entry name" value="DNAJ_2"/>
    <property type="match status" value="1"/>
</dbReference>
<dbReference type="SMART" id="SM00271">
    <property type="entry name" value="DnaJ"/>
    <property type="match status" value="1"/>
</dbReference>
<dbReference type="InterPro" id="IPR036869">
    <property type="entry name" value="J_dom_sf"/>
</dbReference>
<dbReference type="Pfam" id="PF00226">
    <property type="entry name" value="DnaJ"/>
    <property type="match status" value="1"/>
</dbReference>
<gene>
    <name evidence="2" type="ORF">AURANDRAFT_8977</name>
</gene>